<comment type="function">
    <text evidence="7">Catalyzes the release of premature peptidyl moieties from peptidyl-tRNA molecules trapped in stalled 50S ribosomal subunits, and thus maintains levels of free tRNAs and 50S ribosomes.</text>
</comment>
<dbReference type="PROSITE" id="PS01195">
    <property type="entry name" value="PEPT_TRNA_HYDROL_1"/>
    <property type="match status" value="1"/>
</dbReference>
<feature type="active site" description="Proton acceptor" evidence="7">
    <location>
        <position position="19"/>
    </location>
</feature>
<comment type="subcellular location">
    <subcellularLocation>
        <location evidence="7">Cytoplasm</location>
    </subcellularLocation>
</comment>
<evidence type="ECO:0000256" key="10">
    <source>
        <dbReference type="SAM" id="MobiDB-lite"/>
    </source>
</evidence>
<feature type="binding site" evidence="7">
    <location>
        <position position="66"/>
    </location>
    <ligand>
        <name>tRNA</name>
        <dbReference type="ChEBI" id="CHEBI:17843"/>
    </ligand>
</feature>
<comment type="similarity">
    <text evidence="5 7 9">Belongs to the PTH family.</text>
</comment>
<reference evidence="11 12" key="1">
    <citation type="journal article" date="2018" name="Microbiome">
        <title>Fine metagenomic profile of the Mediterranean stratified and mixed water columns revealed by assembly and recruitment.</title>
        <authorList>
            <person name="Haro-Moreno J.M."/>
            <person name="Lopez-Perez M."/>
            <person name="De La Torre J.R."/>
            <person name="Picazo A."/>
            <person name="Camacho A."/>
            <person name="Rodriguez-Valera F."/>
        </authorList>
    </citation>
    <scope>NUCLEOTIDE SEQUENCE [LARGE SCALE GENOMIC DNA]</scope>
    <source>
        <strain evidence="11">MED-G55</strain>
    </source>
</reference>
<evidence type="ECO:0000256" key="1">
    <source>
        <dbReference type="ARBA" id="ARBA00013260"/>
    </source>
</evidence>
<dbReference type="InterPro" id="IPR036416">
    <property type="entry name" value="Pept_tRNA_hydro_sf"/>
</dbReference>
<feature type="binding site" evidence="7">
    <location>
        <position position="14"/>
    </location>
    <ligand>
        <name>tRNA</name>
        <dbReference type="ChEBI" id="CHEBI:17843"/>
    </ligand>
</feature>
<evidence type="ECO:0000256" key="4">
    <source>
        <dbReference type="ARBA" id="ARBA00022884"/>
    </source>
</evidence>
<dbReference type="EC" id="3.1.1.29" evidence="1 7"/>
<evidence type="ECO:0000256" key="3">
    <source>
        <dbReference type="ARBA" id="ARBA00022801"/>
    </source>
</evidence>
<dbReference type="Proteomes" id="UP000252132">
    <property type="component" value="Unassembled WGS sequence"/>
</dbReference>
<dbReference type="Pfam" id="PF01195">
    <property type="entry name" value="Pept_tRNA_hydro"/>
    <property type="match status" value="1"/>
</dbReference>
<dbReference type="PANTHER" id="PTHR17224">
    <property type="entry name" value="PEPTIDYL-TRNA HYDROLASE"/>
    <property type="match status" value="1"/>
</dbReference>
<dbReference type="HAMAP" id="MF_00083">
    <property type="entry name" value="Pept_tRNA_hydro_bact"/>
    <property type="match status" value="1"/>
</dbReference>
<feature type="binding site" evidence="7">
    <location>
        <position position="64"/>
    </location>
    <ligand>
        <name>tRNA</name>
        <dbReference type="ChEBI" id="CHEBI:17843"/>
    </ligand>
</feature>
<dbReference type="CDD" id="cd00462">
    <property type="entry name" value="PTH"/>
    <property type="match status" value="1"/>
</dbReference>
<dbReference type="GO" id="GO:0006515">
    <property type="term" value="P:protein quality control for misfolded or incompletely synthesized proteins"/>
    <property type="evidence" value="ECO:0007669"/>
    <property type="project" value="UniProtKB-UniRule"/>
</dbReference>
<dbReference type="InterPro" id="IPR001328">
    <property type="entry name" value="Pept_tRNA_hydro"/>
</dbReference>
<dbReference type="NCBIfam" id="TIGR00447">
    <property type="entry name" value="pth"/>
    <property type="match status" value="1"/>
</dbReference>
<accession>A0A368DZV1</accession>
<keyword evidence="3 7" id="KW-0378">Hydrolase</keyword>
<dbReference type="GO" id="GO:0072344">
    <property type="term" value="P:rescue of stalled ribosome"/>
    <property type="evidence" value="ECO:0007669"/>
    <property type="project" value="UniProtKB-UniRule"/>
</dbReference>
<dbReference type="AlphaFoldDB" id="A0A368DZV1"/>
<dbReference type="GO" id="GO:0000049">
    <property type="term" value="F:tRNA binding"/>
    <property type="evidence" value="ECO:0007669"/>
    <property type="project" value="UniProtKB-UniRule"/>
</dbReference>
<evidence type="ECO:0000256" key="8">
    <source>
        <dbReference type="RuleBase" id="RU000673"/>
    </source>
</evidence>
<comment type="subunit">
    <text evidence="7">Monomer.</text>
</comment>
<protein>
    <recommendedName>
        <fullName evidence="6 7">Peptidyl-tRNA hydrolase</fullName>
        <shortName evidence="7">Pth</shortName>
        <ecNumber evidence="1 7">3.1.1.29</ecNumber>
    </recommendedName>
</protein>
<feature type="region of interest" description="Disordered" evidence="10">
    <location>
        <begin position="192"/>
        <end position="211"/>
    </location>
</feature>
<comment type="caution">
    <text evidence="11">The sequence shown here is derived from an EMBL/GenBank/DDBJ whole genome shotgun (WGS) entry which is preliminary data.</text>
</comment>
<evidence type="ECO:0000256" key="7">
    <source>
        <dbReference type="HAMAP-Rule" id="MF_00083"/>
    </source>
</evidence>
<evidence type="ECO:0000313" key="12">
    <source>
        <dbReference type="Proteomes" id="UP000252132"/>
    </source>
</evidence>
<feature type="site" description="Stabilizes the basic form of H active site to accept a proton" evidence="7">
    <location>
        <position position="91"/>
    </location>
</feature>
<organism evidence="11 12">
    <name type="scientific">PS1 clade bacterium</name>
    <dbReference type="NCBI Taxonomy" id="2175152"/>
    <lineage>
        <taxon>Bacteria</taxon>
        <taxon>Pseudomonadati</taxon>
        <taxon>Pseudomonadota</taxon>
        <taxon>Alphaproteobacteria</taxon>
        <taxon>PS1 clade</taxon>
    </lineage>
</organism>
<dbReference type="PROSITE" id="PS01196">
    <property type="entry name" value="PEPT_TRNA_HYDROL_2"/>
    <property type="match status" value="1"/>
</dbReference>
<evidence type="ECO:0000256" key="6">
    <source>
        <dbReference type="ARBA" id="ARBA00050038"/>
    </source>
</evidence>
<feature type="compositionally biased region" description="Basic and acidic residues" evidence="10">
    <location>
        <begin position="201"/>
        <end position="211"/>
    </location>
</feature>
<proteinExistence type="inferred from homology"/>
<comment type="function">
    <text evidence="7">Hydrolyzes ribosome-free peptidyl-tRNAs (with 1 or more amino acids incorporated), which drop off the ribosome during protein synthesis, or as a result of ribosome stalling.</text>
</comment>
<dbReference type="FunFam" id="3.40.50.1470:FF:000001">
    <property type="entry name" value="Peptidyl-tRNA hydrolase"/>
    <property type="match status" value="1"/>
</dbReference>
<name>A0A368DZV1_9PROT</name>
<sequence>MLLLVGLGNPGSKYSGNRHNIGFMAIDRIAETHSFSPFGSKFQGQLSAGRLGETKTLLLKPETYMNESGKSVAEAVRMIKLPLSNIVVFYDELDLVPGKLRMRTGGGLAGHNGLRSLKAHIGADFRRARLGIGHPGHKDLVLSHVLKDFSKADRDWLPDFLDALAEHAPLLAVNDGLGEDATYQNRVHLTFHGDENVSENKQTDKTEKGTE</sequence>
<gene>
    <name evidence="7" type="primary">pth</name>
    <name evidence="11" type="ORF">DBW69_03500</name>
</gene>
<keyword evidence="4 7" id="KW-0694">RNA-binding</keyword>
<evidence type="ECO:0000256" key="9">
    <source>
        <dbReference type="RuleBase" id="RU004320"/>
    </source>
</evidence>
<dbReference type="GO" id="GO:0004045">
    <property type="term" value="F:peptidyl-tRNA hydrolase activity"/>
    <property type="evidence" value="ECO:0007669"/>
    <property type="project" value="UniProtKB-UniRule"/>
</dbReference>
<feature type="binding site" evidence="7">
    <location>
        <position position="112"/>
    </location>
    <ligand>
        <name>tRNA</name>
        <dbReference type="ChEBI" id="CHEBI:17843"/>
    </ligand>
</feature>
<dbReference type="InterPro" id="IPR018171">
    <property type="entry name" value="Pept_tRNA_hydro_CS"/>
</dbReference>
<evidence type="ECO:0000256" key="2">
    <source>
        <dbReference type="ARBA" id="ARBA00022555"/>
    </source>
</evidence>
<evidence type="ECO:0000256" key="5">
    <source>
        <dbReference type="ARBA" id="ARBA00038063"/>
    </source>
</evidence>
<comment type="catalytic activity">
    <reaction evidence="7 8">
        <text>an N-acyl-L-alpha-aminoacyl-tRNA + H2O = an N-acyl-L-amino acid + a tRNA + H(+)</text>
        <dbReference type="Rhea" id="RHEA:54448"/>
        <dbReference type="Rhea" id="RHEA-COMP:10123"/>
        <dbReference type="Rhea" id="RHEA-COMP:13883"/>
        <dbReference type="ChEBI" id="CHEBI:15377"/>
        <dbReference type="ChEBI" id="CHEBI:15378"/>
        <dbReference type="ChEBI" id="CHEBI:59874"/>
        <dbReference type="ChEBI" id="CHEBI:78442"/>
        <dbReference type="ChEBI" id="CHEBI:138191"/>
        <dbReference type="EC" id="3.1.1.29"/>
    </reaction>
</comment>
<dbReference type="Gene3D" id="3.40.50.1470">
    <property type="entry name" value="Peptidyl-tRNA hydrolase"/>
    <property type="match status" value="1"/>
</dbReference>
<feature type="site" description="Discriminates between blocked and unblocked aminoacyl-tRNA" evidence="7">
    <location>
        <position position="9"/>
    </location>
</feature>
<dbReference type="PANTHER" id="PTHR17224:SF1">
    <property type="entry name" value="PEPTIDYL-TRNA HYDROLASE"/>
    <property type="match status" value="1"/>
</dbReference>
<evidence type="ECO:0000313" key="11">
    <source>
        <dbReference type="EMBL" id="RCL77369.1"/>
    </source>
</evidence>
<keyword evidence="7" id="KW-0963">Cytoplasm</keyword>
<dbReference type="SUPFAM" id="SSF53178">
    <property type="entry name" value="Peptidyl-tRNA hydrolase-like"/>
    <property type="match status" value="1"/>
</dbReference>
<keyword evidence="2 7" id="KW-0820">tRNA-binding</keyword>
<dbReference type="EMBL" id="QOQF01000009">
    <property type="protein sequence ID" value="RCL77369.1"/>
    <property type="molecule type" value="Genomic_DNA"/>
</dbReference>
<dbReference type="GO" id="GO:0005737">
    <property type="term" value="C:cytoplasm"/>
    <property type="evidence" value="ECO:0007669"/>
    <property type="project" value="UniProtKB-SubCell"/>
</dbReference>